<dbReference type="SMART" id="SM00692">
    <property type="entry name" value="DM3"/>
    <property type="match status" value="1"/>
</dbReference>
<keyword evidence="3" id="KW-0862">Zinc</keyword>
<dbReference type="PANTHER" id="PTHR46927">
    <property type="entry name" value="AGAP005574-PA"/>
    <property type="match status" value="1"/>
</dbReference>
<keyword evidence="4 5" id="KW-0238">DNA-binding</keyword>
<keyword evidence="1" id="KW-0479">Metal-binding</keyword>
<dbReference type="GO" id="GO:0008270">
    <property type="term" value="F:zinc ion binding"/>
    <property type="evidence" value="ECO:0007669"/>
    <property type="project" value="UniProtKB-KW"/>
</dbReference>
<organism evidence="7 8">
    <name type="scientific">Ooceraea biroi</name>
    <name type="common">Clonal raider ant</name>
    <name type="synonym">Cerapachys biroi</name>
    <dbReference type="NCBI Taxonomy" id="2015173"/>
    <lineage>
        <taxon>Eukaryota</taxon>
        <taxon>Metazoa</taxon>
        <taxon>Ecdysozoa</taxon>
        <taxon>Arthropoda</taxon>
        <taxon>Hexapoda</taxon>
        <taxon>Insecta</taxon>
        <taxon>Pterygota</taxon>
        <taxon>Neoptera</taxon>
        <taxon>Endopterygota</taxon>
        <taxon>Hymenoptera</taxon>
        <taxon>Apocrita</taxon>
        <taxon>Aculeata</taxon>
        <taxon>Formicoidea</taxon>
        <taxon>Formicidae</taxon>
        <taxon>Dorylinae</taxon>
        <taxon>Ooceraea</taxon>
    </lineage>
</organism>
<dbReference type="SMART" id="SM00980">
    <property type="entry name" value="THAP"/>
    <property type="match status" value="1"/>
</dbReference>
<feature type="domain" description="THAP-type" evidence="6">
    <location>
        <begin position="19"/>
        <end position="126"/>
    </location>
</feature>
<reference evidence="7 8" key="1">
    <citation type="journal article" date="2018" name="Genome Res.">
        <title>The genomic architecture and molecular evolution of ant odorant receptors.</title>
        <authorList>
            <person name="McKenzie S.K."/>
            <person name="Kronauer D.J.C."/>
        </authorList>
    </citation>
    <scope>NUCLEOTIDE SEQUENCE [LARGE SCALE GENOMIC DNA]</scope>
    <source>
        <strain evidence="7">Clonal line C1</strain>
    </source>
</reference>
<accession>A0A3L8E0R4</accession>
<dbReference type="EMBL" id="QOIP01000001">
    <property type="protein sequence ID" value="RLU26216.1"/>
    <property type="molecule type" value="Genomic_DNA"/>
</dbReference>
<proteinExistence type="predicted"/>
<dbReference type="AlphaFoldDB" id="A0A3L8E0R4"/>
<evidence type="ECO:0000256" key="5">
    <source>
        <dbReference type="PROSITE-ProRule" id="PRU00309"/>
    </source>
</evidence>
<dbReference type="Proteomes" id="UP000279307">
    <property type="component" value="Chromosome 1"/>
</dbReference>
<dbReference type="Pfam" id="PF05485">
    <property type="entry name" value="THAP"/>
    <property type="match status" value="1"/>
</dbReference>
<dbReference type="GO" id="GO:0003677">
    <property type="term" value="F:DNA binding"/>
    <property type="evidence" value="ECO:0007669"/>
    <property type="project" value="UniProtKB-UniRule"/>
</dbReference>
<evidence type="ECO:0000256" key="2">
    <source>
        <dbReference type="ARBA" id="ARBA00022771"/>
    </source>
</evidence>
<evidence type="ECO:0000256" key="4">
    <source>
        <dbReference type="ARBA" id="ARBA00023125"/>
    </source>
</evidence>
<dbReference type="PANTHER" id="PTHR46927:SF3">
    <property type="entry name" value="THAP-TYPE DOMAIN-CONTAINING PROTEIN"/>
    <property type="match status" value="1"/>
</dbReference>
<evidence type="ECO:0000313" key="8">
    <source>
        <dbReference type="Proteomes" id="UP000279307"/>
    </source>
</evidence>
<keyword evidence="2 5" id="KW-0863">Zinc-finger</keyword>
<dbReference type="PROSITE" id="PS50950">
    <property type="entry name" value="ZF_THAP"/>
    <property type="match status" value="1"/>
</dbReference>
<gene>
    <name evidence="7" type="ORF">DMN91_000009</name>
</gene>
<evidence type="ECO:0000259" key="6">
    <source>
        <dbReference type="PROSITE" id="PS50950"/>
    </source>
</evidence>
<evidence type="ECO:0000313" key="7">
    <source>
        <dbReference type="EMBL" id="RLU26216.1"/>
    </source>
</evidence>
<evidence type="ECO:0000256" key="3">
    <source>
        <dbReference type="ARBA" id="ARBA00022833"/>
    </source>
</evidence>
<protein>
    <recommendedName>
        <fullName evidence="6">THAP-type domain-containing protein</fullName>
    </recommendedName>
</protein>
<dbReference type="InterPro" id="IPR052224">
    <property type="entry name" value="THAP_domain_protein"/>
</dbReference>
<comment type="caution">
    <text evidence="7">The sequence shown here is derived from an EMBL/GenBank/DDBJ whole genome shotgun (WGS) entry which is preliminary data.</text>
</comment>
<evidence type="ECO:0000256" key="1">
    <source>
        <dbReference type="ARBA" id="ARBA00022723"/>
    </source>
</evidence>
<dbReference type="InterPro" id="IPR006612">
    <property type="entry name" value="THAP_Znf"/>
</dbReference>
<dbReference type="SUPFAM" id="SSF57716">
    <property type="entry name" value="Glucocorticoid receptor-like (DNA-binding domain)"/>
    <property type="match status" value="1"/>
</dbReference>
<name>A0A3L8E0R4_OOCBI</name>
<sequence>MEQGVYYISLPLIYINGLQTAFVCRPPECTQMKVGHLVSYRSAHARRFPLLYVYEYNILTKGCGRTFYRFPLSDKFMLEQWLKQIPMKHWTPNKDSLLCSDHFTENCFDKSAFQVRLKSDSVPTRFGDPQTACIICKQKRSHESMHSFYFLSNIFIFLCM</sequence>